<sequence length="335" mass="33309">MTPGPRNLLTDIAGLRVGHAQDATLKSGTTVLTADAPFLAAVHVMGGAPGTRETDLLAPDKSVEDVDAIVLSGGSAFGLDAATGVTEALRKVRRGFPVGPVRVPIVPAAIIFDLLNGGNKDWQASPYPALGAAAHDAAGTEFALGSVGAGTGALAAMCKGGLGSASARMPSGATVGALAVVNPMGSVTVPGGAHFWAAPFEQDGEFGGLGPSAQTGLGTPEPSRKLVAMSLGTPEGANTTIAIVATDVTLTKAQAHRVAVAAHDGIARAIVPAHSPGDGDLVFAVSTRARPATPGDLQMLGHAASLCLARAIARGVYHATPAPGDLLPAYRDLPG</sequence>
<dbReference type="STRING" id="1317121.ATO11_08655"/>
<dbReference type="PATRIC" id="fig|1317121.7.peg.2341"/>
<proteinExistence type="inferred from homology"/>
<comment type="similarity">
    <text evidence="1">Belongs to the peptidase S58 family.</text>
</comment>
<dbReference type="Gene3D" id="3.60.70.12">
    <property type="entry name" value="L-amino peptidase D-ALA esterase/amidase"/>
    <property type="match status" value="1"/>
</dbReference>
<dbReference type="OrthoDB" id="9808347at2"/>
<dbReference type="PANTHER" id="PTHR36512:SF3">
    <property type="entry name" value="BLR5678 PROTEIN"/>
    <property type="match status" value="1"/>
</dbReference>
<keyword evidence="3" id="KW-1185">Reference proteome</keyword>
<dbReference type="SUPFAM" id="SSF56266">
    <property type="entry name" value="DmpA/ArgJ-like"/>
    <property type="match status" value="1"/>
</dbReference>
<reference evidence="2 3" key="1">
    <citation type="journal article" date="2015" name="Int. J. Syst. Evol. Microbiol.">
        <title>Aestuariivita atlantica sp. nov., isolated from deep sea sediment of the Atlantic Ocean.</title>
        <authorList>
            <person name="Li G."/>
            <person name="Lai Q."/>
            <person name="Du Y."/>
            <person name="Liu X."/>
            <person name="Sun F."/>
            <person name="Shao Z."/>
        </authorList>
    </citation>
    <scope>NUCLEOTIDE SEQUENCE [LARGE SCALE GENOMIC DNA]</scope>
    <source>
        <strain evidence="2 3">22II-S11-z3</strain>
    </source>
</reference>
<dbReference type="InterPro" id="IPR005321">
    <property type="entry name" value="Peptidase_S58_DmpA"/>
</dbReference>
<evidence type="ECO:0000313" key="2">
    <source>
        <dbReference type="EMBL" id="KNG94270.1"/>
    </source>
</evidence>
<accession>A0A0L1JR99</accession>
<dbReference type="Proteomes" id="UP000036938">
    <property type="component" value="Unassembled WGS sequence"/>
</dbReference>
<dbReference type="CDD" id="cd02252">
    <property type="entry name" value="nylC_like"/>
    <property type="match status" value="1"/>
</dbReference>
<dbReference type="InterPro" id="IPR016117">
    <property type="entry name" value="ArgJ-like_dom_sf"/>
</dbReference>
<comment type="caution">
    <text evidence="2">The sequence shown here is derived from an EMBL/GenBank/DDBJ whole genome shotgun (WGS) entry which is preliminary data.</text>
</comment>
<dbReference type="PANTHER" id="PTHR36512">
    <property type="entry name" value="D-AMINOPEPTIDASE"/>
    <property type="match status" value="1"/>
</dbReference>
<name>A0A0L1JR99_9RHOB</name>
<evidence type="ECO:0000256" key="1">
    <source>
        <dbReference type="ARBA" id="ARBA00007068"/>
    </source>
</evidence>
<dbReference type="Pfam" id="PF03576">
    <property type="entry name" value="Peptidase_S58"/>
    <property type="match status" value="1"/>
</dbReference>
<dbReference type="AlphaFoldDB" id="A0A0L1JR99"/>
<dbReference type="EMBL" id="AQQZ01000003">
    <property type="protein sequence ID" value="KNG94270.1"/>
    <property type="molecule type" value="Genomic_DNA"/>
</dbReference>
<organism evidence="2 3">
    <name type="scientific">Pseudaestuariivita atlantica</name>
    <dbReference type="NCBI Taxonomy" id="1317121"/>
    <lineage>
        <taxon>Bacteria</taxon>
        <taxon>Pseudomonadati</taxon>
        <taxon>Pseudomonadota</taxon>
        <taxon>Alphaproteobacteria</taxon>
        <taxon>Rhodobacterales</taxon>
        <taxon>Paracoccaceae</taxon>
        <taxon>Pseudaestuariivita</taxon>
    </lineage>
</organism>
<protein>
    <submittedName>
        <fullName evidence="2">Peptidase T4</fullName>
    </submittedName>
</protein>
<gene>
    <name evidence="2" type="ORF">ATO11_08655</name>
</gene>
<dbReference type="GO" id="GO:0004177">
    <property type="term" value="F:aminopeptidase activity"/>
    <property type="evidence" value="ECO:0007669"/>
    <property type="project" value="TreeGrafter"/>
</dbReference>
<dbReference type="RefSeq" id="WP_050530425.1">
    <property type="nucleotide sequence ID" value="NZ_AQQZ01000003.1"/>
</dbReference>
<evidence type="ECO:0000313" key="3">
    <source>
        <dbReference type="Proteomes" id="UP000036938"/>
    </source>
</evidence>